<dbReference type="GO" id="GO:0016301">
    <property type="term" value="F:kinase activity"/>
    <property type="evidence" value="ECO:0007669"/>
    <property type="project" value="UniProtKB-KW"/>
</dbReference>
<protein>
    <submittedName>
        <fullName evidence="2">Putative target of rapamycin (TOR) kinase 1</fullName>
    </submittedName>
</protein>
<name>A0A2V2WEW5_TRYCR</name>
<keyword evidence="2" id="KW-0808">Transferase</keyword>
<dbReference type="AlphaFoldDB" id="A0A2V2WEW5"/>
<dbReference type="VEuPathDB" id="TriTrypDB:C3747_106g61"/>
<dbReference type="VEuPathDB" id="TriTrypDB:TCSYLVIO_007112"/>
<organism evidence="2 3">
    <name type="scientific">Trypanosoma cruzi</name>
    <dbReference type="NCBI Taxonomy" id="5693"/>
    <lineage>
        <taxon>Eukaryota</taxon>
        <taxon>Discoba</taxon>
        <taxon>Euglenozoa</taxon>
        <taxon>Kinetoplastea</taxon>
        <taxon>Metakinetoplastina</taxon>
        <taxon>Trypanosomatida</taxon>
        <taxon>Trypanosomatidae</taxon>
        <taxon>Trypanosoma</taxon>
        <taxon>Schizotrypanum</taxon>
    </lineage>
</organism>
<dbReference type="VEuPathDB" id="TriTrypDB:TCDM_12825"/>
<dbReference type="VEuPathDB" id="TriTrypDB:TcG_03683"/>
<dbReference type="Proteomes" id="UP000246078">
    <property type="component" value="Unassembled WGS sequence"/>
</dbReference>
<dbReference type="VEuPathDB" id="TriTrypDB:C4B63_65g118"/>
<dbReference type="VEuPathDB" id="TriTrypDB:TcYC6_0016420"/>
<dbReference type="VEuPathDB" id="TriTrypDB:ECC02_011533"/>
<gene>
    <name evidence="2" type="ORF">C3747_106g61</name>
</gene>
<accession>A0A2V2WEW5</accession>
<dbReference type="VEuPathDB" id="TriTrypDB:TCSYLVIO_009593"/>
<dbReference type="VEuPathDB" id="TriTrypDB:TcYC6_0016240"/>
<proteinExistence type="predicted"/>
<evidence type="ECO:0000313" key="3">
    <source>
        <dbReference type="Proteomes" id="UP000246078"/>
    </source>
</evidence>
<sequence>MKADDGSRIQSATSHQSAQASHRAADAPSDLSNRPKKSSRRAMELICQRRPTVVRRITDIPALGKLYEESERGRSREVRAVNVGAENFPSGAILDFLPHARTADERRELCGLFDVNRSGAVDPTAVRQDAAVHFANGSNPAGYGGIEVTKDCGAIRDEAGAPRDRGRDESSYPQPDRLEGTCCLTTCVDNGESLVRNCGLDSQKFHTEAGRSLNFGLIRGAEDGEGGLPPRLAVRQDTRAGRVRHYKAMQDTSRKRKAHESYDCPRRTSSGSLGCHGAFHRTRCVAARCSNRGDIQFGPTRDLAVGEARRPVRPSPEYCSIFGEVHHSADPGVVTGRIDVKGETAEGQEPWLRAEERFFHDFNHNHAATITRRATRTRPATPQDEHAIPLQQVNVPVLNLEWIKSRLNPATLERLMQVWGLVGRSPFLRLLPPVKRAKAHGDFQPLMRVCYEKQE</sequence>
<dbReference type="VEuPathDB" id="TriTrypDB:TcBrA4_0047950"/>
<evidence type="ECO:0000256" key="1">
    <source>
        <dbReference type="SAM" id="MobiDB-lite"/>
    </source>
</evidence>
<dbReference type="VEuPathDB" id="TriTrypDB:ECC02_011933"/>
<reference evidence="2 3" key="1">
    <citation type="journal article" date="2018" name="Microb. Genom.">
        <title>Expanding an expanded genome: long-read sequencing of Trypanosoma cruzi.</title>
        <authorList>
            <person name="Berna L."/>
            <person name="Rodriguez M."/>
            <person name="Chiribao M.L."/>
            <person name="Parodi-Talice A."/>
            <person name="Pita S."/>
            <person name="Rijo G."/>
            <person name="Alvarez-Valin F."/>
            <person name="Robello C."/>
        </authorList>
    </citation>
    <scope>NUCLEOTIDE SEQUENCE [LARGE SCALE GENOMIC DNA]</scope>
    <source>
        <strain evidence="2 3">TCC</strain>
    </source>
</reference>
<dbReference type="VEuPathDB" id="TriTrypDB:TcCLB.507951.215"/>
<evidence type="ECO:0000313" key="2">
    <source>
        <dbReference type="EMBL" id="PWV07071.1"/>
    </source>
</evidence>
<dbReference type="EMBL" id="PRFC01000106">
    <property type="protein sequence ID" value="PWV07071.1"/>
    <property type="molecule type" value="Genomic_DNA"/>
</dbReference>
<feature type="compositionally biased region" description="Low complexity" evidence="1">
    <location>
        <begin position="10"/>
        <end position="29"/>
    </location>
</feature>
<comment type="caution">
    <text evidence="2">The sequence shown here is derived from an EMBL/GenBank/DDBJ whole genome shotgun (WGS) entry which is preliminary data.</text>
</comment>
<feature type="region of interest" description="Disordered" evidence="1">
    <location>
        <begin position="1"/>
        <end position="42"/>
    </location>
</feature>
<dbReference type="VEuPathDB" id="TriTrypDB:TcCL_NonESM11531"/>
<keyword evidence="2" id="KW-0418">Kinase</keyword>
<dbReference type="VEuPathDB" id="TriTrypDB:Tc_MARK_5937"/>